<comment type="caution">
    <text evidence="8">The sequence shown here is derived from an EMBL/GenBank/DDBJ whole genome shotgun (WGS) entry which is preliminary data.</text>
</comment>
<evidence type="ECO:0000256" key="2">
    <source>
        <dbReference type="ARBA" id="ARBA00022692"/>
    </source>
</evidence>
<dbReference type="PROSITE" id="PS50835">
    <property type="entry name" value="IG_LIKE"/>
    <property type="match status" value="1"/>
</dbReference>
<dbReference type="PANTHER" id="PTHR19944:SF99">
    <property type="entry name" value="HLA CLASS II HISTOCOMPATIBILITY ANTIGEN, DRB1 BETA CHAIN"/>
    <property type="match status" value="1"/>
</dbReference>
<keyword evidence="2 6" id="KW-0812">Transmembrane</keyword>
<gene>
    <name evidence="8" type="ORF">ACEWY4_011947</name>
</gene>
<dbReference type="SUPFAM" id="SSF48726">
    <property type="entry name" value="Immunoglobulin"/>
    <property type="match status" value="1"/>
</dbReference>
<keyword evidence="4" id="KW-1015">Disulfide bond</keyword>
<dbReference type="InterPro" id="IPR003597">
    <property type="entry name" value="Ig_C1-set"/>
</dbReference>
<dbReference type="SMART" id="SM00407">
    <property type="entry name" value="IGc1"/>
    <property type="match status" value="1"/>
</dbReference>
<dbReference type="InterPro" id="IPR013783">
    <property type="entry name" value="Ig-like_fold"/>
</dbReference>
<accession>A0ABD1JZ41</accession>
<dbReference type="InterPro" id="IPR007110">
    <property type="entry name" value="Ig-like_dom"/>
</dbReference>
<evidence type="ECO:0000256" key="5">
    <source>
        <dbReference type="ARBA" id="ARBA00023180"/>
    </source>
</evidence>
<dbReference type="SMART" id="SM00921">
    <property type="entry name" value="MHC_II_beta"/>
    <property type="match status" value="1"/>
</dbReference>
<dbReference type="InterPro" id="IPR014745">
    <property type="entry name" value="MHC_II_a/b_N"/>
</dbReference>
<reference evidence="8 9" key="1">
    <citation type="submission" date="2024-09" db="EMBL/GenBank/DDBJ databases">
        <title>A chromosome-level genome assembly of Gray's grenadier anchovy, Coilia grayii.</title>
        <authorList>
            <person name="Fu Z."/>
        </authorList>
    </citation>
    <scope>NUCLEOTIDE SEQUENCE [LARGE SCALE GENOMIC DNA]</scope>
    <source>
        <strain evidence="8">G4</strain>
        <tissue evidence="8">Muscle</tissue>
    </source>
</reference>
<evidence type="ECO:0000313" key="9">
    <source>
        <dbReference type="Proteomes" id="UP001591681"/>
    </source>
</evidence>
<dbReference type="InterPro" id="IPR050160">
    <property type="entry name" value="MHC/Immunoglobulin"/>
</dbReference>
<dbReference type="Proteomes" id="UP001591681">
    <property type="component" value="Unassembled WGS sequence"/>
</dbReference>
<dbReference type="AlphaFoldDB" id="A0ABD1JZ41"/>
<feature type="domain" description="Ig-like" evidence="7">
    <location>
        <begin position="139"/>
        <end position="227"/>
    </location>
</feature>
<dbReference type="Gene3D" id="3.10.320.10">
    <property type="entry name" value="Class II Histocompatibility Antigen, M Beta Chain, Chain B, domain 1"/>
    <property type="match status" value="1"/>
</dbReference>
<evidence type="ECO:0000259" key="7">
    <source>
        <dbReference type="PROSITE" id="PS50835"/>
    </source>
</evidence>
<dbReference type="SUPFAM" id="SSF54452">
    <property type="entry name" value="MHC antigen-recognition domain"/>
    <property type="match status" value="1"/>
</dbReference>
<keyword evidence="6" id="KW-0472">Membrane</keyword>
<proteinExistence type="predicted"/>
<keyword evidence="9" id="KW-1185">Reference proteome</keyword>
<evidence type="ECO:0000313" key="8">
    <source>
        <dbReference type="EMBL" id="KAL2092149.1"/>
    </source>
</evidence>
<dbReference type="EMBL" id="JBHFQA010000010">
    <property type="protein sequence ID" value="KAL2092149.1"/>
    <property type="molecule type" value="Genomic_DNA"/>
</dbReference>
<dbReference type="InterPro" id="IPR011162">
    <property type="entry name" value="MHC_I/II-like_Ag-recog"/>
</dbReference>
<name>A0ABD1JZ41_9TELE</name>
<keyword evidence="3 6" id="KW-1133">Transmembrane helix</keyword>
<comment type="subcellular location">
    <subcellularLocation>
        <location evidence="1">Membrane</location>
        <topology evidence="1">Single-pass type I membrane protein</topology>
    </subcellularLocation>
</comment>
<dbReference type="Gene3D" id="2.60.40.10">
    <property type="entry name" value="Immunoglobulins"/>
    <property type="match status" value="1"/>
</dbReference>
<organism evidence="8 9">
    <name type="scientific">Coilia grayii</name>
    <name type="common">Gray's grenadier anchovy</name>
    <dbReference type="NCBI Taxonomy" id="363190"/>
    <lineage>
        <taxon>Eukaryota</taxon>
        <taxon>Metazoa</taxon>
        <taxon>Chordata</taxon>
        <taxon>Craniata</taxon>
        <taxon>Vertebrata</taxon>
        <taxon>Euteleostomi</taxon>
        <taxon>Actinopterygii</taxon>
        <taxon>Neopterygii</taxon>
        <taxon>Teleostei</taxon>
        <taxon>Clupei</taxon>
        <taxon>Clupeiformes</taxon>
        <taxon>Clupeoidei</taxon>
        <taxon>Engraulidae</taxon>
        <taxon>Coilinae</taxon>
        <taxon>Coilia</taxon>
    </lineage>
</organism>
<dbReference type="Pfam" id="PF07654">
    <property type="entry name" value="C1-set"/>
    <property type="match status" value="1"/>
</dbReference>
<dbReference type="GO" id="GO:0016020">
    <property type="term" value="C:membrane"/>
    <property type="evidence" value="ECO:0007669"/>
    <property type="project" value="UniProtKB-SubCell"/>
</dbReference>
<sequence length="323" mass="37014">MHLLQASVSLSVFLRVCSERTKMATTQHFICVVIIISSLSGVDGYDGYYTTLADQCRFSSWDLSDLEYIRSYWFNKAEFIRFNSTVGKYVGYTEFGVYNAEQWNKDPAQLAMMRAQKDRYCRPNVQKEINKILTKTVKPVVNLMLEQASIGGQPAVLMCSAYDFYPKMIKLTWYRDDKEVTGDVVSTEEMANRDWYYQIHSHLEFTPKAGEKISCMVEHASLKEPLVIVWDPSMPKPERNEIAIGAAGLVLGLIVMIAGFVYYKRKCRVQVSVPKKSMVWSLDIDAAHKNMKNVLWLLNSVTMRCDKTAMKTPVKQLGHEYQA</sequence>
<dbReference type="InterPro" id="IPR000353">
    <property type="entry name" value="MHC_II_b_N"/>
</dbReference>
<protein>
    <recommendedName>
        <fullName evidence="7">Ig-like domain-containing protein</fullName>
    </recommendedName>
</protein>
<feature type="transmembrane region" description="Helical" evidence="6">
    <location>
        <begin position="242"/>
        <end position="263"/>
    </location>
</feature>
<dbReference type="InterPro" id="IPR036179">
    <property type="entry name" value="Ig-like_dom_sf"/>
</dbReference>
<evidence type="ECO:0000256" key="6">
    <source>
        <dbReference type="SAM" id="Phobius"/>
    </source>
</evidence>
<dbReference type="Pfam" id="PF00969">
    <property type="entry name" value="MHC_II_beta"/>
    <property type="match status" value="1"/>
</dbReference>
<evidence type="ECO:0000256" key="1">
    <source>
        <dbReference type="ARBA" id="ARBA00004479"/>
    </source>
</evidence>
<evidence type="ECO:0000256" key="4">
    <source>
        <dbReference type="ARBA" id="ARBA00023157"/>
    </source>
</evidence>
<evidence type="ECO:0000256" key="3">
    <source>
        <dbReference type="ARBA" id="ARBA00022989"/>
    </source>
</evidence>
<dbReference type="PANTHER" id="PTHR19944">
    <property type="entry name" value="MHC CLASS II-RELATED"/>
    <property type="match status" value="1"/>
</dbReference>
<keyword evidence="5" id="KW-0325">Glycoprotein</keyword>